<evidence type="ECO:0000256" key="1">
    <source>
        <dbReference type="SAM" id="MobiDB-lite"/>
    </source>
</evidence>
<sequence length="216" mass="24646">MSELLCESQESKTGPGCDDRPPQYDSCQPSQDLLTSVTENDHTRRILLQRLDNLGTELLNLTDKNPTDTDYLLLDELFQGMARLCTEGMYTATELANVYKERIVGNTELYTAMVRLTASEFDQTYASLRRDPNRQMRHEGYNSQRSLRTKQTEGAGSPCSCDRFFELSAKVDKINDQLGQSLQSHDTANVGKTTHDTPTKPPRSFWKRFLKHLTRD</sequence>
<feature type="compositionally biased region" description="Polar residues" evidence="1">
    <location>
        <begin position="182"/>
        <end position="192"/>
    </location>
</feature>
<organism evidence="2 3">
    <name type="scientific">Penicillium freii</name>
    <dbReference type="NCBI Taxonomy" id="48697"/>
    <lineage>
        <taxon>Eukaryota</taxon>
        <taxon>Fungi</taxon>
        <taxon>Dikarya</taxon>
        <taxon>Ascomycota</taxon>
        <taxon>Pezizomycotina</taxon>
        <taxon>Eurotiomycetes</taxon>
        <taxon>Eurotiomycetidae</taxon>
        <taxon>Eurotiales</taxon>
        <taxon>Aspergillaceae</taxon>
        <taxon>Penicillium</taxon>
    </lineage>
</organism>
<protein>
    <submittedName>
        <fullName evidence="2">Uncharacterized protein</fullName>
    </submittedName>
</protein>
<dbReference type="EMBL" id="LLXE01000155">
    <property type="protein sequence ID" value="KUM60908.1"/>
    <property type="molecule type" value="Genomic_DNA"/>
</dbReference>
<reference evidence="2 3" key="1">
    <citation type="submission" date="2015-10" db="EMBL/GenBank/DDBJ databases">
        <title>Genome sequencing of Penicillium freii.</title>
        <authorList>
            <person name="Nguyen H.D."/>
            <person name="Visagie C.M."/>
            <person name="Seifert K.A."/>
        </authorList>
    </citation>
    <scope>NUCLEOTIDE SEQUENCE [LARGE SCALE GENOMIC DNA]</scope>
    <source>
        <strain evidence="2 3">DAOM 242723</strain>
    </source>
</reference>
<feature type="region of interest" description="Disordered" evidence="1">
    <location>
        <begin position="1"/>
        <end position="26"/>
    </location>
</feature>
<keyword evidence="3" id="KW-1185">Reference proteome</keyword>
<evidence type="ECO:0000313" key="3">
    <source>
        <dbReference type="Proteomes" id="UP000055045"/>
    </source>
</evidence>
<dbReference type="AlphaFoldDB" id="A0A117NNH9"/>
<accession>A0A117NNH9</accession>
<gene>
    <name evidence="2" type="ORF">ACN42_g6222</name>
</gene>
<feature type="region of interest" description="Disordered" evidence="1">
    <location>
        <begin position="182"/>
        <end position="204"/>
    </location>
</feature>
<dbReference type="Proteomes" id="UP000055045">
    <property type="component" value="Unassembled WGS sequence"/>
</dbReference>
<proteinExistence type="predicted"/>
<name>A0A117NNH9_PENFR</name>
<evidence type="ECO:0000313" key="2">
    <source>
        <dbReference type="EMBL" id="KUM60908.1"/>
    </source>
</evidence>
<dbReference type="OrthoDB" id="4342394at2759"/>
<comment type="caution">
    <text evidence="2">The sequence shown here is derived from an EMBL/GenBank/DDBJ whole genome shotgun (WGS) entry which is preliminary data.</text>
</comment>
<feature type="region of interest" description="Disordered" evidence="1">
    <location>
        <begin position="132"/>
        <end position="158"/>
    </location>
</feature>